<feature type="compositionally biased region" description="Basic residues" evidence="1">
    <location>
        <begin position="62"/>
        <end position="73"/>
    </location>
</feature>
<gene>
    <name evidence="2" type="ORF">BQ8794_280042</name>
</gene>
<reference evidence="3" key="1">
    <citation type="submission" date="2017-01" db="EMBL/GenBank/DDBJ databases">
        <authorList>
            <person name="Brunel B."/>
        </authorList>
    </citation>
    <scope>NUCLEOTIDE SEQUENCE [LARGE SCALE GENOMIC DNA]</scope>
</reference>
<evidence type="ECO:0000313" key="2">
    <source>
        <dbReference type="EMBL" id="SIT56303.1"/>
    </source>
</evidence>
<dbReference type="Proteomes" id="UP000188388">
    <property type="component" value="Unassembled WGS sequence"/>
</dbReference>
<sequence>MIHTLSVIFSVMHRLPARFSSRHATSDRSVFLPLRANLARPEAKFTRNFDLLEKPGSSSRQGLKRRRQPGWRR</sequence>
<accession>A0A1R3VAL7</accession>
<proteinExistence type="predicted"/>
<evidence type="ECO:0000256" key="1">
    <source>
        <dbReference type="SAM" id="MobiDB-lite"/>
    </source>
</evidence>
<protein>
    <submittedName>
        <fullName evidence="2">Uncharacterized protein</fullName>
    </submittedName>
</protein>
<dbReference type="EMBL" id="FTPD01000021">
    <property type="protein sequence ID" value="SIT56303.1"/>
    <property type="molecule type" value="Genomic_DNA"/>
</dbReference>
<evidence type="ECO:0000313" key="3">
    <source>
        <dbReference type="Proteomes" id="UP000188388"/>
    </source>
</evidence>
<keyword evidence="3" id="KW-1185">Reference proteome</keyword>
<name>A0A1R3VAL7_9HYPH</name>
<dbReference type="AlphaFoldDB" id="A0A1R3VAL7"/>
<organism evidence="2 3">
    <name type="scientific">Mesorhizobium prunaredense</name>
    <dbReference type="NCBI Taxonomy" id="1631249"/>
    <lineage>
        <taxon>Bacteria</taxon>
        <taxon>Pseudomonadati</taxon>
        <taxon>Pseudomonadota</taxon>
        <taxon>Alphaproteobacteria</taxon>
        <taxon>Hyphomicrobiales</taxon>
        <taxon>Phyllobacteriaceae</taxon>
        <taxon>Mesorhizobium</taxon>
    </lineage>
</organism>
<feature type="region of interest" description="Disordered" evidence="1">
    <location>
        <begin position="49"/>
        <end position="73"/>
    </location>
</feature>